<dbReference type="PANTHER" id="PTHR20836">
    <property type="entry name" value="DIHYDRODIPICOLINATE REDUCTASE"/>
    <property type="match status" value="1"/>
</dbReference>
<reference evidence="16 17" key="1">
    <citation type="submission" date="2017-09" db="EMBL/GenBank/DDBJ databases">
        <title>Depth-based differentiation of microbial function through sediment-hosted aquifers and enrichment of novel symbionts in the deep terrestrial subsurface.</title>
        <authorList>
            <person name="Probst A.J."/>
            <person name="Ladd B."/>
            <person name="Jarett J.K."/>
            <person name="Geller-Mcgrath D.E."/>
            <person name="Sieber C.M."/>
            <person name="Emerson J.B."/>
            <person name="Anantharaman K."/>
            <person name="Thomas B.C."/>
            <person name="Malmstrom R."/>
            <person name="Stieglmeier M."/>
            <person name="Klingl A."/>
            <person name="Woyke T."/>
            <person name="Ryan C.M."/>
            <person name="Banfield J.F."/>
        </authorList>
    </citation>
    <scope>NUCLEOTIDE SEQUENCE [LARGE SCALE GENOMIC DNA]</scope>
    <source>
        <strain evidence="16">CG11_big_fil_rev_8_21_14_0_20_45_26</strain>
    </source>
</reference>
<dbReference type="EMBL" id="PCVY01000004">
    <property type="protein sequence ID" value="PIQ87489.1"/>
    <property type="molecule type" value="Genomic_DNA"/>
</dbReference>
<evidence type="ECO:0000256" key="10">
    <source>
        <dbReference type="ARBA" id="ARBA00038983"/>
    </source>
</evidence>
<evidence type="ECO:0000313" key="16">
    <source>
        <dbReference type="EMBL" id="PIQ87489.1"/>
    </source>
</evidence>
<evidence type="ECO:0000256" key="8">
    <source>
        <dbReference type="ARBA" id="ARBA00023154"/>
    </source>
</evidence>
<comment type="subcellular location">
    <subcellularLocation>
        <location evidence="13">Cytoplasm</location>
    </subcellularLocation>
</comment>
<comment type="catalytic activity">
    <reaction evidence="11 13">
        <text>(S)-2,3,4,5-tetrahydrodipicolinate + NADP(+) + H2O = (2S,4S)-4-hydroxy-2,3,4,5-tetrahydrodipicolinate + NADPH + H(+)</text>
        <dbReference type="Rhea" id="RHEA:35331"/>
        <dbReference type="ChEBI" id="CHEBI:15377"/>
        <dbReference type="ChEBI" id="CHEBI:15378"/>
        <dbReference type="ChEBI" id="CHEBI:16845"/>
        <dbReference type="ChEBI" id="CHEBI:57783"/>
        <dbReference type="ChEBI" id="CHEBI:58349"/>
        <dbReference type="ChEBI" id="CHEBI:67139"/>
        <dbReference type="EC" id="1.17.1.8"/>
    </reaction>
</comment>
<comment type="catalytic activity">
    <reaction evidence="12 13">
        <text>(S)-2,3,4,5-tetrahydrodipicolinate + NAD(+) + H2O = (2S,4S)-4-hydroxy-2,3,4,5-tetrahydrodipicolinate + NADH + H(+)</text>
        <dbReference type="Rhea" id="RHEA:35323"/>
        <dbReference type="ChEBI" id="CHEBI:15377"/>
        <dbReference type="ChEBI" id="CHEBI:15378"/>
        <dbReference type="ChEBI" id="CHEBI:16845"/>
        <dbReference type="ChEBI" id="CHEBI:57540"/>
        <dbReference type="ChEBI" id="CHEBI:57945"/>
        <dbReference type="ChEBI" id="CHEBI:67139"/>
        <dbReference type="EC" id="1.17.1.8"/>
    </reaction>
</comment>
<keyword evidence="4 13" id="KW-0521">NADP</keyword>
<comment type="caution">
    <text evidence="16">The sequence shown here is derived from an EMBL/GenBank/DDBJ whole genome shotgun (WGS) entry which is preliminary data.</text>
</comment>
<dbReference type="GO" id="GO:0050661">
    <property type="term" value="F:NADP binding"/>
    <property type="evidence" value="ECO:0007669"/>
    <property type="project" value="UniProtKB-UniRule"/>
</dbReference>
<proteinExistence type="inferred from homology"/>
<dbReference type="Pfam" id="PF05173">
    <property type="entry name" value="DapB_C"/>
    <property type="match status" value="1"/>
</dbReference>
<name>A0A2H0LSU2_9BACT</name>
<keyword evidence="3 13" id="KW-0028">Amino-acid biosynthesis</keyword>
<feature type="domain" description="Dihydrodipicolinate reductase C-terminal" evidence="15">
    <location>
        <begin position="128"/>
        <end position="264"/>
    </location>
</feature>
<evidence type="ECO:0000259" key="15">
    <source>
        <dbReference type="Pfam" id="PF05173"/>
    </source>
</evidence>
<dbReference type="Gene3D" id="3.30.360.10">
    <property type="entry name" value="Dihydrodipicolinate Reductase, domain 2"/>
    <property type="match status" value="1"/>
</dbReference>
<dbReference type="GO" id="GO:0005737">
    <property type="term" value="C:cytoplasm"/>
    <property type="evidence" value="ECO:0007669"/>
    <property type="project" value="UniProtKB-SubCell"/>
</dbReference>
<keyword evidence="5 13" id="KW-0220">Diaminopimelate biosynthesis</keyword>
<dbReference type="SUPFAM" id="SSF55347">
    <property type="entry name" value="Glyceraldehyde-3-phosphate dehydrogenase-like, C-terminal domain"/>
    <property type="match status" value="1"/>
</dbReference>
<keyword evidence="6 13" id="KW-0560">Oxidoreductase</keyword>
<dbReference type="InterPro" id="IPR036291">
    <property type="entry name" value="NAD(P)-bd_dom_sf"/>
</dbReference>
<evidence type="ECO:0000256" key="12">
    <source>
        <dbReference type="ARBA" id="ARBA00049396"/>
    </source>
</evidence>
<evidence type="ECO:0000313" key="17">
    <source>
        <dbReference type="Proteomes" id="UP000230859"/>
    </source>
</evidence>
<dbReference type="GO" id="GO:0009089">
    <property type="term" value="P:lysine biosynthetic process via diaminopimelate"/>
    <property type="evidence" value="ECO:0007669"/>
    <property type="project" value="UniProtKB-UniRule"/>
</dbReference>
<dbReference type="Proteomes" id="UP000230859">
    <property type="component" value="Unassembled WGS sequence"/>
</dbReference>
<feature type="binding site" evidence="13">
    <location>
        <position position="35"/>
    </location>
    <ligand>
        <name>NADP(+)</name>
        <dbReference type="ChEBI" id="CHEBI:58349"/>
    </ligand>
</feature>
<feature type="active site" description="Proton donor/acceptor" evidence="13">
    <location>
        <position position="155"/>
    </location>
</feature>
<dbReference type="HAMAP" id="MF_00102">
    <property type="entry name" value="DapB"/>
    <property type="match status" value="1"/>
</dbReference>
<dbReference type="GO" id="GO:0019877">
    <property type="term" value="P:diaminopimelate biosynthetic process"/>
    <property type="evidence" value="ECO:0007669"/>
    <property type="project" value="UniProtKB-UniRule"/>
</dbReference>
<comment type="function">
    <text evidence="13">Catalyzes the conversion of 4-hydroxy-tetrahydrodipicolinate (HTPA) to tetrahydrodipicolinate.</text>
</comment>
<organism evidence="16 17">
    <name type="scientific">Candidatus Abzuiibacterium crystallinum</name>
    <dbReference type="NCBI Taxonomy" id="1974748"/>
    <lineage>
        <taxon>Bacteria</taxon>
        <taxon>Pseudomonadati</taxon>
        <taxon>Candidatus Omnitrophota</taxon>
        <taxon>Candidatus Abzuiibacterium</taxon>
    </lineage>
</organism>
<evidence type="ECO:0000256" key="7">
    <source>
        <dbReference type="ARBA" id="ARBA00023027"/>
    </source>
</evidence>
<feature type="binding site" evidence="13">
    <location>
        <position position="34"/>
    </location>
    <ligand>
        <name>NAD(+)</name>
        <dbReference type="ChEBI" id="CHEBI:57540"/>
    </ligand>
</feature>
<protein>
    <recommendedName>
        <fullName evidence="10 13">4-hydroxy-tetrahydrodipicolinate reductase</fullName>
        <shortName evidence="13">HTPA reductase</shortName>
        <ecNumber evidence="10 13">1.17.1.8</ecNumber>
    </recommendedName>
</protein>
<dbReference type="NCBIfam" id="TIGR00036">
    <property type="entry name" value="dapB"/>
    <property type="match status" value="1"/>
</dbReference>
<evidence type="ECO:0000256" key="5">
    <source>
        <dbReference type="ARBA" id="ARBA00022915"/>
    </source>
</evidence>
<feature type="binding site" evidence="13">
    <location>
        <position position="156"/>
    </location>
    <ligand>
        <name>(S)-2,3,4,5-tetrahydrodipicolinate</name>
        <dbReference type="ChEBI" id="CHEBI:16845"/>
    </ligand>
</feature>
<comment type="subunit">
    <text evidence="13">Homotetramer.</text>
</comment>
<evidence type="ECO:0000256" key="1">
    <source>
        <dbReference type="ARBA" id="ARBA00006642"/>
    </source>
</evidence>
<dbReference type="Gene3D" id="3.40.50.720">
    <property type="entry name" value="NAD(P)-binding Rossmann-like Domain"/>
    <property type="match status" value="1"/>
</dbReference>
<evidence type="ECO:0000256" key="3">
    <source>
        <dbReference type="ARBA" id="ARBA00022605"/>
    </source>
</evidence>
<dbReference type="EC" id="1.17.1.8" evidence="10 13"/>
<evidence type="ECO:0000259" key="14">
    <source>
        <dbReference type="Pfam" id="PF01113"/>
    </source>
</evidence>
<dbReference type="InterPro" id="IPR023940">
    <property type="entry name" value="DHDPR_bac"/>
</dbReference>
<evidence type="ECO:0000256" key="9">
    <source>
        <dbReference type="ARBA" id="ARBA00037922"/>
    </source>
</evidence>
<gene>
    <name evidence="13" type="primary">dapB</name>
    <name evidence="16" type="ORF">COV74_00530</name>
</gene>
<keyword evidence="7 13" id="KW-0520">NAD</keyword>
<dbReference type="PROSITE" id="PS01298">
    <property type="entry name" value="DAPB"/>
    <property type="match status" value="1"/>
</dbReference>
<dbReference type="Pfam" id="PF01113">
    <property type="entry name" value="DapB_N"/>
    <property type="match status" value="1"/>
</dbReference>
<evidence type="ECO:0000256" key="6">
    <source>
        <dbReference type="ARBA" id="ARBA00023002"/>
    </source>
</evidence>
<dbReference type="GO" id="GO:0008839">
    <property type="term" value="F:4-hydroxy-tetrahydrodipicolinate reductase"/>
    <property type="evidence" value="ECO:0007669"/>
    <property type="project" value="UniProtKB-UniRule"/>
</dbReference>
<feature type="domain" description="Dihydrodipicolinate reductase N-terminal" evidence="14">
    <location>
        <begin position="2"/>
        <end position="125"/>
    </location>
</feature>
<evidence type="ECO:0000256" key="2">
    <source>
        <dbReference type="ARBA" id="ARBA00022490"/>
    </source>
</evidence>
<dbReference type="GO" id="GO:0051287">
    <property type="term" value="F:NAD binding"/>
    <property type="evidence" value="ECO:0007669"/>
    <property type="project" value="UniProtKB-UniRule"/>
</dbReference>
<feature type="binding site" evidence="13">
    <location>
        <begin position="98"/>
        <end position="100"/>
    </location>
    <ligand>
        <name>NAD(+)</name>
        <dbReference type="ChEBI" id="CHEBI:57540"/>
    </ligand>
</feature>
<dbReference type="InterPro" id="IPR000846">
    <property type="entry name" value="DapB_N"/>
</dbReference>
<comment type="pathway">
    <text evidence="9 13">Amino-acid biosynthesis; L-lysine biosynthesis via DAP pathway; (S)-tetrahydrodipicolinate from L-aspartate: step 4/4.</text>
</comment>
<keyword evidence="2 13" id="KW-0963">Cytoplasm</keyword>
<sequence length="266" mass="28674">MVKIIVAGAGGRMGQAILQLAAADPQVKIAGAFEKSDHPSIGRDVGELLGRRSMRVPIHPDLRECIRHGQVMIDFTDPTCTYQNLKLASEYGTAMVIGTTGLTDTVKKAIKSASKKIPIVQSPNMSVGVNLLFKLAQLTASILDPTYDIEIVEAHHRHKKDAPSGTALELVRQIAEARKVLIEDKVIYGRHGETGARPSGTIGVHALRGGDIVGDHIVSFMTEGEKIEISHRATSRNAFAKGAIQAAKFLAKKRPGTYNMQQVLGL</sequence>
<dbReference type="CDD" id="cd02274">
    <property type="entry name" value="DHDPR_N"/>
    <property type="match status" value="1"/>
</dbReference>
<evidence type="ECO:0000256" key="13">
    <source>
        <dbReference type="HAMAP-Rule" id="MF_00102"/>
    </source>
</evidence>
<dbReference type="FunFam" id="3.30.360.10:FF:000004">
    <property type="entry name" value="4-hydroxy-tetrahydrodipicolinate reductase"/>
    <property type="match status" value="1"/>
</dbReference>
<dbReference type="GO" id="GO:0016726">
    <property type="term" value="F:oxidoreductase activity, acting on CH or CH2 groups, NAD or NADP as acceptor"/>
    <property type="evidence" value="ECO:0007669"/>
    <property type="project" value="UniProtKB-UniRule"/>
</dbReference>
<dbReference type="UniPathway" id="UPA00034">
    <property type="reaction ID" value="UER00018"/>
</dbReference>
<feature type="binding site" evidence="13">
    <location>
        <begin position="8"/>
        <end position="13"/>
    </location>
    <ligand>
        <name>NAD(+)</name>
        <dbReference type="ChEBI" id="CHEBI:57540"/>
    </ligand>
</feature>
<feature type="binding site" evidence="13">
    <location>
        <begin position="165"/>
        <end position="166"/>
    </location>
    <ligand>
        <name>(S)-2,3,4,5-tetrahydrodipicolinate</name>
        <dbReference type="ChEBI" id="CHEBI:16845"/>
    </ligand>
</feature>
<dbReference type="InterPro" id="IPR022663">
    <property type="entry name" value="DapB_C"/>
</dbReference>
<dbReference type="InterPro" id="IPR022664">
    <property type="entry name" value="DapB_N_CS"/>
</dbReference>
<dbReference type="SUPFAM" id="SSF51735">
    <property type="entry name" value="NAD(P)-binding Rossmann-fold domains"/>
    <property type="match status" value="1"/>
</dbReference>
<evidence type="ECO:0000256" key="4">
    <source>
        <dbReference type="ARBA" id="ARBA00022857"/>
    </source>
</evidence>
<accession>A0A2H0LSU2</accession>
<evidence type="ECO:0000256" key="11">
    <source>
        <dbReference type="ARBA" id="ARBA00049080"/>
    </source>
</evidence>
<keyword evidence="8 13" id="KW-0457">Lysine biosynthesis</keyword>
<dbReference type="PANTHER" id="PTHR20836:SF0">
    <property type="entry name" value="4-HYDROXY-TETRAHYDRODIPICOLINATE REDUCTASE 1, CHLOROPLASTIC-RELATED"/>
    <property type="match status" value="1"/>
</dbReference>
<comment type="similarity">
    <text evidence="1 13">Belongs to the DapB family.</text>
</comment>
<dbReference type="PIRSF" id="PIRSF000161">
    <property type="entry name" value="DHPR"/>
    <property type="match status" value="1"/>
</dbReference>
<dbReference type="AlphaFoldDB" id="A0A2H0LSU2"/>
<feature type="binding site" evidence="13">
    <location>
        <begin position="122"/>
        <end position="125"/>
    </location>
    <ligand>
        <name>NAD(+)</name>
        <dbReference type="ChEBI" id="CHEBI:57540"/>
    </ligand>
</feature>
<feature type="active site" description="Proton donor" evidence="13">
    <location>
        <position position="159"/>
    </location>
</feature>
<comment type="caution">
    <text evidence="13">Was originally thought to be a dihydrodipicolinate reductase (DHDPR), catalyzing the conversion of dihydrodipicolinate to tetrahydrodipicolinate. However, it was shown in E.coli that the substrate of the enzymatic reaction is not dihydrodipicolinate (DHDP) but in fact (2S,4S)-4-hydroxy-2,3,4,5-tetrahydrodipicolinic acid (HTPA), the product released by the DapA-catalyzed reaction.</text>
</comment>